<feature type="transmembrane region" description="Helical" evidence="10">
    <location>
        <begin position="236"/>
        <end position="256"/>
    </location>
</feature>
<dbReference type="InterPro" id="IPR004338">
    <property type="entry name" value="NqrB/RnfD"/>
</dbReference>
<feature type="transmembrane region" description="Helical" evidence="10">
    <location>
        <begin position="111"/>
        <end position="131"/>
    </location>
</feature>
<dbReference type="EMBL" id="CAADRM010000106">
    <property type="protein sequence ID" value="VFU15574.1"/>
    <property type="molecule type" value="Genomic_DNA"/>
</dbReference>
<feature type="transmembrane region" description="Helical" evidence="10">
    <location>
        <begin position="318"/>
        <end position="336"/>
    </location>
</feature>
<dbReference type="AlphaFoldDB" id="A0A485M2L3"/>
<keyword evidence="1" id="KW-0813">Transport</keyword>
<keyword evidence="6" id="KW-1278">Translocase</keyword>
<keyword evidence="4" id="KW-0288">FMN</keyword>
<keyword evidence="7" id="KW-0249">Electron transport</keyword>
<dbReference type="GO" id="GO:0022900">
    <property type="term" value="P:electron transport chain"/>
    <property type="evidence" value="ECO:0007669"/>
    <property type="project" value="InterPro"/>
</dbReference>
<keyword evidence="5 10" id="KW-0812">Transmembrane</keyword>
<dbReference type="Pfam" id="PF03116">
    <property type="entry name" value="NQR2_RnfD_RnfE"/>
    <property type="match status" value="1"/>
</dbReference>
<dbReference type="InterPro" id="IPR011303">
    <property type="entry name" value="RnfD_bac"/>
</dbReference>
<evidence type="ECO:0000256" key="5">
    <source>
        <dbReference type="ARBA" id="ARBA00022692"/>
    </source>
</evidence>
<organism evidence="11">
    <name type="scientific">anaerobic digester metagenome</name>
    <dbReference type="NCBI Taxonomy" id="1263854"/>
    <lineage>
        <taxon>unclassified sequences</taxon>
        <taxon>metagenomes</taxon>
        <taxon>ecological metagenomes</taxon>
    </lineage>
</organism>
<evidence type="ECO:0000256" key="1">
    <source>
        <dbReference type="ARBA" id="ARBA00022448"/>
    </source>
</evidence>
<evidence type="ECO:0000256" key="8">
    <source>
        <dbReference type="ARBA" id="ARBA00022989"/>
    </source>
</evidence>
<dbReference type="GO" id="GO:0005886">
    <property type="term" value="C:plasma membrane"/>
    <property type="evidence" value="ECO:0007669"/>
    <property type="project" value="TreeGrafter"/>
</dbReference>
<evidence type="ECO:0000256" key="9">
    <source>
        <dbReference type="ARBA" id="ARBA00023136"/>
    </source>
</evidence>
<feature type="transmembrane region" description="Helical" evidence="10">
    <location>
        <begin position="209"/>
        <end position="229"/>
    </location>
</feature>
<evidence type="ECO:0000256" key="6">
    <source>
        <dbReference type="ARBA" id="ARBA00022967"/>
    </source>
</evidence>
<evidence type="ECO:0000256" key="3">
    <source>
        <dbReference type="ARBA" id="ARBA00022630"/>
    </source>
</evidence>
<reference evidence="11" key="1">
    <citation type="submission" date="2019-03" db="EMBL/GenBank/DDBJ databases">
        <authorList>
            <person name="Hao L."/>
        </authorList>
    </citation>
    <scope>NUCLEOTIDE SEQUENCE</scope>
</reference>
<keyword evidence="2" id="KW-0597">Phosphoprotein</keyword>
<feature type="transmembrane region" description="Helical" evidence="10">
    <location>
        <begin position="262"/>
        <end position="281"/>
    </location>
</feature>
<protein>
    <submittedName>
        <fullName evidence="11">Electron transport complex subunit D</fullName>
    </submittedName>
</protein>
<accession>A0A485M2L3</accession>
<evidence type="ECO:0000256" key="10">
    <source>
        <dbReference type="SAM" id="Phobius"/>
    </source>
</evidence>
<feature type="transmembrane region" description="Helical" evidence="10">
    <location>
        <begin position="143"/>
        <end position="160"/>
    </location>
</feature>
<evidence type="ECO:0000313" key="11">
    <source>
        <dbReference type="EMBL" id="VFU15574.1"/>
    </source>
</evidence>
<dbReference type="PANTHER" id="PTHR30578">
    <property type="entry name" value="ELECTRON TRANSPORT COMPLEX PROTEIN RNFD"/>
    <property type="match status" value="1"/>
</dbReference>
<feature type="transmembrane region" description="Helical" evidence="10">
    <location>
        <begin position="293"/>
        <end position="312"/>
    </location>
</feature>
<proteinExistence type="inferred from homology"/>
<name>A0A485M2L3_9ZZZZ</name>
<evidence type="ECO:0000256" key="4">
    <source>
        <dbReference type="ARBA" id="ARBA00022643"/>
    </source>
</evidence>
<gene>
    <name evidence="11" type="primary">rnfD</name>
    <name evidence="11" type="ORF">SCFA_420043</name>
</gene>
<keyword evidence="3" id="KW-0285">Flavoprotein</keyword>
<dbReference type="GO" id="GO:0055085">
    <property type="term" value="P:transmembrane transport"/>
    <property type="evidence" value="ECO:0007669"/>
    <property type="project" value="InterPro"/>
</dbReference>
<evidence type="ECO:0000256" key="7">
    <source>
        <dbReference type="ARBA" id="ARBA00022982"/>
    </source>
</evidence>
<sequence length="345" mass="36396">MKNISASNPAEDQAKEQASKLSVYVSSSPHVHSTEDVPWIMRQVIYALIPGALVGVYFFGIPALKVIVVGMVSCVVIEALWQKLTGNPITVKDGSAALTGLLLAMNLPSGAPWWLVVIGSLVAIIIAKQLFGGIGNNPFNPALVGRVFLLISFPVAMTTWPEPRSFFSQAADAATGATPLGALKTAIFEHGTITAAPGMNLMDPFLGNVGGSLGEISALALILGGIYLIARRIITWHIPVVYIATVAVLTGILWLINPDVYASPAFHLVAGGLMLGAFFMATDMVTSPITNTGKVIFAIGCGAITVVIRLWGGYPEGVSFAILIMNAFVPLINRATKPTKFGVVR</sequence>
<keyword evidence="9 10" id="KW-0472">Membrane</keyword>
<dbReference type="HAMAP" id="MF_00462">
    <property type="entry name" value="RsxD_RnfD"/>
    <property type="match status" value="1"/>
</dbReference>
<feature type="transmembrane region" description="Helical" evidence="10">
    <location>
        <begin position="39"/>
        <end position="59"/>
    </location>
</feature>
<dbReference type="NCBIfam" id="TIGR01946">
    <property type="entry name" value="rnfD"/>
    <property type="match status" value="1"/>
</dbReference>
<keyword evidence="8 10" id="KW-1133">Transmembrane helix</keyword>
<dbReference type="PANTHER" id="PTHR30578:SF0">
    <property type="entry name" value="ION-TRANSLOCATING OXIDOREDUCTASE COMPLEX SUBUNIT D"/>
    <property type="match status" value="1"/>
</dbReference>
<evidence type="ECO:0000256" key="2">
    <source>
        <dbReference type="ARBA" id="ARBA00022553"/>
    </source>
</evidence>